<proteinExistence type="predicted"/>
<evidence type="ECO:0000313" key="1">
    <source>
        <dbReference type="Proteomes" id="UP000887565"/>
    </source>
</evidence>
<dbReference type="AlphaFoldDB" id="A0A915KMZ9"/>
<keyword evidence="1" id="KW-1185">Reference proteome</keyword>
<dbReference type="Proteomes" id="UP000887565">
    <property type="component" value="Unplaced"/>
</dbReference>
<protein>
    <submittedName>
        <fullName evidence="2">Uncharacterized protein</fullName>
    </submittedName>
</protein>
<accession>A0A915KMZ9</accession>
<organism evidence="1 2">
    <name type="scientific">Romanomermis culicivorax</name>
    <name type="common">Nematode worm</name>
    <dbReference type="NCBI Taxonomy" id="13658"/>
    <lineage>
        <taxon>Eukaryota</taxon>
        <taxon>Metazoa</taxon>
        <taxon>Ecdysozoa</taxon>
        <taxon>Nematoda</taxon>
        <taxon>Enoplea</taxon>
        <taxon>Dorylaimia</taxon>
        <taxon>Mermithida</taxon>
        <taxon>Mermithoidea</taxon>
        <taxon>Mermithidae</taxon>
        <taxon>Romanomermis</taxon>
    </lineage>
</organism>
<dbReference type="WBParaSite" id="nRc.2.0.1.t39829-RA">
    <property type="protein sequence ID" value="nRc.2.0.1.t39829-RA"/>
    <property type="gene ID" value="nRc.2.0.1.g39829"/>
</dbReference>
<name>A0A915KMZ9_ROMCU</name>
<reference evidence="2" key="1">
    <citation type="submission" date="2022-11" db="UniProtKB">
        <authorList>
            <consortium name="WormBaseParasite"/>
        </authorList>
    </citation>
    <scope>IDENTIFICATION</scope>
</reference>
<sequence>MIPTLELSPARDNRKPELKPVRERCGCNKFFGLILITTSVSAVHKTFPLLTTAAAAAGGTSFLAAKDGVLL</sequence>
<evidence type="ECO:0000313" key="2">
    <source>
        <dbReference type="WBParaSite" id="nRc.2.0.1.t39829-RA"/>
    </source>
</evidence>